<name>C1MYJ0_MICPC</name>
<dbReference type="KEGG" id="mpp:MICPUCDRAFT_59915"/>
<organism evidence="3">
    <name type="scientific">Micromonas pusilla (strain CCMP1545)</name>
    <name type="common">Picoplanktonic green alga</name>
    <dbReference type="NCBI Taxonomy" id="564608"/>
    <lineage>
        <taxon>Eukaryota</taxon>
        <taxon>Viridiplantae</taxon>
        <taxon>Chlorophyta</taxon>
        <taxon>Mamiellophyceae</taxon>
        <taxon>Mamiellales</taxon>
        <taxon>Mamiellaceae</taxon>
        <taxon>Micromonas</taxon>
    </lineage>
</organism>
<feature type="signal peptide" evidence="1">
    <location>
        <begin position="1"/>
        <end position="29"/>
    </location>
</feature>
<dbReference type="OMA" id="GAYRFPT"/>
<dbReference type="InterPro" id="IPR011050">
    <property type="entry name" value="Pectin_lyase_fold/virulence"/>
</dbReference>
<keyword evidence="1" id="KW-0732">Signal</keyword>
<accession>C1MYJ0</accession>
<proteinExistence type="predicted"/>
<dbReference type="EMBL" id="GG663742">
    <property type="protein sequence ID" value="EEH55053.1"/>
    <property type="molecule type" value="Genomic_DNA"/>
</dbReference>
<gene>
    <name evidence="2" type="ORF">MICPUCDRAFT_59915</name>
</gene>
<evidence type="ECO:0000313" key="3">
    <source>
        <dbReference type="Proteomes" id="UP000001876"/>
    </source>
</evidence>
<dbReference type="OrthoDB" id="10508976at2759"/>
<protein>
    <submittedName>
        <fullName evidence="2">Predicted protein</fullName>
    </submittedName>
</protein>
<dbReference type="RefSeq" id="XP_003060284.1">
    <property type="nucleotide sequence ID" value="XM_003060238.1"/>
</dbReference>
<evidence type="ECO:0000256" key="1">
    <source>
        <dbReference type="SAM" id="SignalP"/>
    </source>
</evidence>
<dbReference type="GeneID" id="9686014"/>
<keyword evidence="3" id="KW-1185">Reference proteome</keyword>
<dbReference type="SUPFAM" id="SSF51126">
    <property type="entry name" value="Pectin lyase-like"/>
    <property type="match status" value="1"/>
</dbReference>
<reference evidence="2 3" key="1">
    <citation type="journal article" date="2009" name="Science">
        <title>Green evolution and dynamic adaptations revealed by genomes of the marine picoeukaryotes Micromonas.</title>
        <authorList>
            <person name="Worden A.Z."/>
            <person name="Lee J.H."/>
            <person name="Mock T."/>
            <person name="Rouze P."/>
            <person name="Simmons M.P."/>
            <person name="Aerts A.L."/>
            <person name="Allen A.E."/>
            <person name="Cuvelier M.L."/>
            <person name="Derelle E."/>
            <person name="Everett M.V."/>
            <person name="Foulon E."/>
            <person name="Grimwood J."/>
            <person name="Gundlach H."/>
            <person name="Henrissat B."/>
            <person name="Napoli C."/>
            <person name="McDonald S.M."/>
            <person name="Parker M.S."/>
            <person name="Rombauts S."/>
            <person name="Salamov A."/>
            <person name="Von Dassow P."/>
            <person name="Badger J.H."/>
            <person name="Coutinho P.M."/>
            <person name="Demir E."/>
            <person name="Dubchak I."/>
            <person name="Gentemann C."/>
            <person name="Eikrem W."/>
            <person name="Gready J.E."/>
            <person name="John U."/>
            <person name="Lanier W."/>
            <person name="Lindquist E.A."/>
            <person name="Lucas S."/>
            <person name="Mayer K.F."/>
            <person name="Moreau H."/>
            <person name="Not F."/>
            <person name="Otillar R."/>
            <person name="Panaud O."/>
            <person name="Pangilinan J."/>
            <person name="Paulsen I."/>
            <person name="Piegu B."/>
            <person name="Poliakov A."/>
            <person name="Robbens S."/>
            <person name="Schmutz J."/>
            <person name="Toulza E."/>
            <person name="Wyss T."/>
            <person name="Zelensky A."/>
            <person name="Zhou K."/>
            <person name="Armbrust E.V."/>
            <person name="Bhattacharya D."/>
            <person name="Goodenough U.W."/>
            <person name="Van de Peer Y."/>
            <person name="Grigoriev I.V."/>
        </authorList>
    </citation>
    <scope>NUCLEOTIDE SEQUENCE [LARGE SCALE GENOMIC DNA]</scope>
    <source>
        <strain evidence="2 3">CCMP1545</strain>
    </source>
</reference>
<evidence type="ECO:0000313" key="2">
    <source>
        <dbReference type="EMBL" id="EEH55053.1"/>
    </source>
</evidence>
<dbReference type="AlphaFoldDB" id="C1MYJ0"/>
<feature type="chain" id="PRO_5002910702" evidence="1">
    <location>
        <begin position="30"/>
        <end position="265"/>
    </location>
</feature>
<dbReference type="Proteomes" id="UP000001876">
    <property type="component" value="Unassembled WGS sequence"/>
</dbReference>
<sequence length="265" mass="28124">MPRLAARLPLPPILLLLLLLLLPVARVSAYVQQGGAYRFPTAPFDANADGSIDRAEAGNAAHFASPGRRAEVTTETELRDAMKNPYVNEIWIAADIALASGEALPPIRELRTLHVFGKCSPTGEDATFHGGDGECALDAAGASGIFDVYGPARLVMRGVKLVNGNAKHGGALAVWFGSAELSRVRFENNAAERGGGISNWHGEVELRDVTMKDNIASVDGSHVYHWGGHMKVYGDSTINGKPFSCVRATGAVAWNDDAGPGHVFP</sequence>